<name>A0A2T7DN07_9POAL</name>
<evidence type="ECO:0000256" key="6">
    <source>
        <dbReference type="ARBA" id="ARBA00022989"/>
    </source>
</evidence>
<sequence length="382" mass="42025">MERRDLLSATILAVLLAASSATATAAKTATSLRHEPRRAVSASASAAVSSSSCDVYRGTWAADESYPLYDAASCPFVRKEFDCRRNGRPDTAYLKYRWQPSPPCSLPRFDGRRLLRTWRGKTVAFVGDSLVANQYESLLCMLHAAAPGARTNASWASGSITVRFEDYGVTLVYYLSHYLVDLAGDKAGRTVLKIDAVDEGRKWLAADVLVFGSWRWWARKSWDYIQDGNTVVPDMDRTQAFTKGLQAWARWVDANLLRTTTKVFFQGYSPSHLNGQEWGAPPGKTCSGETQPVSGAAAYYHGQPNLQDAIVRRVLAGMSKPVQLLDITFMSQLRKDGHTAKYSGGSGSPGTDCTHWCVAGVPDTWNTLFYYSVLTAGNSLRS</sequence>
<evidence type="ECO:0000259" key="11">
    <source>
        <dbReference type="Pfam" id="PF14416"/>
    </source>
</evidence>
<feature type="chain" id="PRO_5015402521" evidence="9">
    <location>
        <begin position="26"/>
        <end position="382"/>
    </location>
</feature>
<organism evidence="12 13">
    <name type="scientific">Panicum hallii var. hallii</name>
    <dbReference type="NCBI Taxonomy" id="1504633"/>
    <lineage>
        <taxon>Eukaryota</taxon>
        <taxon>Viridiplantae</taxon>
        <taxon>Streptophyta</taxon>
        <taxon>Embryophyta</taxon>
        <taxon>Tracheophyta</taxon>
        <taxon>Spermatophyta</taxon>
        <taxon>Magnoliopsida</taxon>
        <taxon>Liliopsida</taxon>
        <taxon>Poales</taxon>
        <taxon>Poaceae</taxon>
        <taxon>PACMAD clade</taxon>
        <taxon>Panicoideae</taxon>
        <taxon>Panicodae</taxon>
        <taxon>Paniceae</taxon>
        <taxon>Panicinae</taxon>
        <taxon>Panicum</taxon>
        <taxon>Panicum sect. Panicum</taxon>
    </lineage>
</organism>
<dbReference type="Pfam" id="PF14416">
    <property type="entry name" value="PMR5N"/>
    <property type="match status" value="1"/>
</dbReference>
<keyword evidence="6" id="KW-1133">Transmembrane helix</keyword>
<keyword evidence="4" id="KW-0812">Transmembrane</keyword>
<proteinExistence type="inferred from homology"/>
<evidence type="ECO:0000256" key="3">
    <source>
        <dbReference type="ARBA" id="ARBA00022679"/>
    </source>
</evidence>
<dbReference type="GO" id="GO:1990538">
    <property type="term" value="F:xylan O-acetyltransferase activity"/>
    <property type="evidence" value="ECO:0007669"/>
    <property type="project" value="UniProtKB-ARBA"/>
</dbReference>
<feature type="signal peptide" evidence="9">
    <location>
        <begin position="1"/>
        <end position="25"/>
    </location>
</feature>
<evidence type="ECO:0000256" key="5">
    <source>
        <dbReference type="ARBA" id="ARBA00022968"/>
    </source>
</evidence>
<keyword evidence="8" id="KW-0472">Membrane</keyword>
<dbReference type="InterPro" id="IPR026057">
    <property type="entry name" value="TBL_C"/>
</dbReference>
<keyword evidence="5" id="KW-0735">Signal-anchor</keyword>
<dbReference type="OrthoDB" id="630188at2759"/>
<comment type="subcellular location">
    <subcellularLocation>
        <location evidence="1">Golgi apparatus membrane</location>
        <topology evidence="1">Single-pass type II membrane protein</topology>
    </subcellularLocation>
</comment>
<evidence type="ECO:0000259" key="10">
    <source>
        <dbReference type="Pfam" id="PF13839"/>
    </source>
</evidence>
<evidence type="ECO:0000256" key="4">
    <source>
        <dbReference type="ARBA" id="ARBA00022692"/>
    </source>
</evidence>
<dbReference type="PANTHER" id="PTHR32285">
    <property type="entry name" value="PROTEIN TRICHOME BIREFRINGENCE-LIKE 9-RELATED"/>
    <property type="match status" value="1"/>
</dbReference>
<dbReference type="GO" id="GO:0000139">
    <property type="term" value="C:Golgi membrane"/>
    <property type="evidence" value="ECO:0007669"/>
    <property type="project" value="UniProtKB-SubCell"/>
</dbReference>
<evidence type="ECO:0000313" key="13">
    <source>
        <dbReference type="Proteomes" id="UP000244336"/>
    </source>
</evidence>
<evidence type="ECO:0000256" key="8">
    <source>
        <dbReference type="ARBA" id="ARBA00023136"/>
    </source>
</evidence>
<dbReference type="InterPro" id="IPR029962">
    <property type="entry name" value="TBL"/>
</dbReference>
<protein>
    <submittedName>
        <fullName evidence="12">Uncharacterized protein</fullName>
    </submittedName>
</protein>
<evidence type="ECO:0000256" key="1">
    <source>
        <dbReference type="ARBA" id="ARBA00004323"/>
    </source>
</evidence>
<gene>
    <name evidence="12" type="ORF">GQ55_5G391400</name>
</gene>
<reference evidence="12 13" key="1">
    <citation type="submission" date="2018-04" db="EMBL/GenBank/DDBJ databases">
        <title>WGS assembly of Panicum hallii var. hallii HAL2.</title>
        <authorList>
            <person name="Lovell J."/>
            <person name="Jenkins J."/>
            <person name="Lowry D."/>
            <person name="Mamidi S."/>
            <person name="Sreedasyam A."/>
            <person name="Weng X."/>
            <person name="Barry K."/>
            <person name="Bonette J."/>
            <person name="Campitelli B."/>
            <person name="Daum C."/>
            <person name="Gordon S."/>
            <person name="Gould B."/>
            <person name="Lipzen A."/>
            <person name="MacQueen A."/>
            <person name="Palacio-Mejia J."/>
            <person name="Plott C."/>
            <person name="Shakirov E."/>
            <person name="Shu S."/>
            <person name="Yoshinaga Y."/>
            <person name="Zane M."/>
            <person name="Rokhsar D."/>
            <person name="Grimwood J."/>
            <person name="Schmutz J."/>
            <person name="Juenger T."/>
        </authorList>
    </citation>
    <scope>NUCLEOTIDE SEQUENCE [LARGE SCALE GENOMIC DNA]</scope>
    <source>
        <strain evidence="13">cv. HAL2</strain>
    </source>
</reference>
<comment type="similarity">
    <text evidence="2">Belongs to the PC-esterase family. TBL subfamily.</text>
</comment>
<dbReference type="Pfam" id="PF13839">
    <property type="entry name" value="PC-Esterase"/>
    <property type="match status" value="1"/>
</dbReference>
<evidence type="ECO:0000256" key="2">
    <source>
        <dbReference type="ARBA" id="ARBA00007727"/>
    </source>
</evidence>
<dbReference type="Proteomes" id="UP000244336">
    <property type="component" value="Chromosome 5"/>
</dbReference>
<dbReference type="EMBL" id="CM009753">
    <property type="protein sequence ID" value="PUZ56975.1"/>
    <property type="molecule type" value="Genomic_DNA"/>
</dbReference>
<keyword evidence="7" id="KW-0333">Golgi apparatus</keyword>
<evidence type="ECO:0000313" key="12">
    <source>
        <dbReference type="EMBL" id="PUZ56975.1"/>
    </source>
</evidence>
<keyword evidence="9" id="KW-0732">Signal</keyword>
<feature type="domain" description="Trichome birefringence-like C-terminal" evidence="10">
    <location>
        <begin position="106"/>
        <end position="370"/>
    </location>
</feature>
<dbReference type="Gramene" id="PUZ56975">
    <property type="protein sequence ID" value="PUZ56975"/>
    <property type="gene ID" value="GQ55_5G391400"/>
</dbReference>
<dbReference type="PANTHER" id="PTHR32285:SF196">
    <property type="entry name" value="PROTEIN TRICHOME BIREFRINGENCE-LIKE 39"/>
    <property type="match status" value="1"/>
</dbReference>
<dbReference type="AlphaFoldDB" id="A0A2T7DN07"/>
<feature type="domain" description="Trichome birefringence-like N-terminal" evidence="11">
    <location>
        <begin position="52"/>
        <end position="101"/>
    </location>
</feature>
<evidence type="ECO:0000256" key="9">
    <source>
        <dbReference type="SAM" id="SignalP"/>
    </source>
</evidence>
<accession>A0A2T7DN07</accession>
<keyword evidence="3" id="KW-0808">Transferase</keyword>
<evidence type="ECO:0000256" key="7">
    <source>
        <dbReference type="ARBA" id="ARBA00023034"/>
    </source>
</evidence>
<keyword evidence="13" id="KW-1185">Reference proteome</keyword>
<dbReference type="InterPro" id="IPR025846">
    <property type="entry name" value="TBL_N"/>
</dbReference>